<dbReference type="InterPro" id="IPR003954">
    <property type="entry name" value="RRM_euk-type"/>
</dbReference>
<evidence type="ECO:0000256" key="9">
    <source>
        <dbReference type="SAM" id="MobiDB-lite"/>
    </source>
</evidence>
<keyword evidence="4 7" id="KW-0694">RNA-binding</keyword>
<dbReference type="Pfam" id="PF00076">
    <property type="entry name" value="RRM_1"/>
    <property type="match status" value="2"/>
</dbReference>
<evidence type="ECO:0000313" key="12">
    <source>
        <dbReference type="Proteomes" id="UP000015441"/>
    </source>
</evidence>
<evidence type="ECO:0000313" key="11">
    <source>
        <dbReference type="EMBL" id="CCU76219.1"/>
    </source>
</evidence>
<evidence type="ECO:0000256" key="4">
    <source>
        <dbReference type="ARBA" id="ARBA00022884"/>
    </source>
</evidence>
<evidence type="ECO:0000256" key="7">
    <source>
        <dbReference type="PROSITE-ProRule" id="PRU00176"/>
    </source>
</evidence>
<accession>N1J9F2</accession>
<keyword evidence="6 8" id="KW-0539">Nucleus</keyword>
<feature type="domain" description="RRM" evidence="10">
    <location>
        <begin position="266"/>
        <end position="358"/>
    </location>
</feature>
<dbReference type="SMART" id="SM00361">
    <property type="entry name" value="RRM_1"/>
    <property type="match status" value="1"/>
</dbReference>
<dbReference type="SMART" id="SM00360">
    <property type="entry name" value="RRM"/>
    <property type="match status" value="3"/>
</dbReference>
<comment type="similarity">
    <text evidence="8">Belongs to the splicing factor SR family.</text>
</comment>
<keyword evidence="3" id="KW-0677">Repeat</keyword>
<proteinExistence type="inferred from homology"/>
<dbReference type="HOGENOM" id="CLU_021795_2_0_1"/>
<evidence type="ECO:0000256" key="5">
    <source>
        <dbReference type="ARBA" id="ARBA00023187"/>
    </source>
</evidence>
<dbReference type="InParanoid" id="N1J9F2"/>
<dbReference type="STRING" id="546991.N1J9F2"/>
<organism evidence="11 12">
    <name type="scientific">Blumeria graminis f. sp. hordei (strain DH14)</name>
    <name type="common">Barley powdery mildew</name>
    <name type="synonym">Oidium monilioides f. sp. hordei</name>
    <dbReference type="NCBI Taxonomy" id="546991"/>
    <lineage>
        <taxon>Eukaryota</taxon>
        <taxon>Fungi</taxon>
        <taxon>Dikarya</taxon>
        <taxon>Ascomycota</taxon>
        <taxon>Pezizomycotina</taxon>
        <taxon>Leotiomycetes</taxon>
        <taxon>Erysiphales</taxon>
        <taxon>Erysiphaceae</taxon>
        <taxon>Blumeria</taxon>
        <taxon>Blumeria hordei</taxon>
    </lineage>
</organism>
<dbReference type="Gene3D" id="3.30.70.330">
    <property type="match status" value="3"/>
</dbReference>
<dbReference type="GO" id="GO:0003723">
    <property type="term" value="F:RNA binding"/>
    <property type="evidence" value="ECO:0007669"/>
    <property type="project" value="UniProtKB-UniRule"/>
</dbReference>
<dbReference type="EMBL" id="CAUH01002279">
    <property type="protein sequence ID" value="CCU76219.1"/>
    <property type="molecule type" value="Genomic_DNA"/>
</dbReference>
<feature type="compositionally biased region" description="Basic residues" evidence="9">
    <location>
        <begin position="51"/>
        <end position="63"/>
    </location>
</feature>
<dbReference type="InterPro" id="IPR000504">
    <property type="entry name" value="RRM_dom"/>
</dbReference>
<dbReference type="NCBIfam" id="TIGR01642">
    <property type="entry name" value="U2AF_lg"/>
    <property type="match status" value="1"/>
</dbReference>
<comment type="subcellular location">
    <subcellularLocation>
        <location evidence="1 8">Nucleus</location>
    </subcellularLocation>
</comment>
<dbReference type="AlphaFoldDB" id="N1J9F2"/>
<feature type="domain" description="RRM" evidence="10">
    <location>
        <begin position="384"/>
        <end position="462"/>
    </location>
</feature>
<dbReference type="InterPro" id="IPR006529">
    <property type="entry name" value="U2AF_lg"/>
</dbReference>
<feature type="compositionally biased region" description="Basic and acidic residues" evidence="9">
    <location>
        <begin position="77"/>
        <end position="134"/>
    </location>
</feature>
<dbReference type="OrthoDB" id="10266058at2759"/>
<dbReference type="PANTHER" id="PTHR23139">
    <property type="entry name" value="RNA-BINDING PROTEIN"/>
    <property type="match status" value="1"/>
</dbReference>
<dbReference type="Proteomes" id="UP000015441">
    <property type="component" value="Unassembled WGS sequence"/>
</dbReference>
<reference evidence="11 12" key="1">
    <citation type="journal article" date="2010" name="Science">
        <title>Genome expansion and gene loss in powdery mildew fungi reveal tradeoffs in extreme parasitism.</title>
        <authorList>
            <person name="Spanu P.D."/>
            <person name="Abbott J.C."/>
            <person name="Amselem J."/>
            <person name="Burgis T.A."/>
            <person name="Soanes D.M."/>
            <person name="Stueber K."/>
            <person name="Ver Loren van Themaat E."/>
            <person name="Brown J.K.M."/>
            <person name="Butcher S.A."/>
            <person name="Gurr S.J."/>
            <person name="Lebrun M.-H."/>
            <person name="Ridout C.J."/>
            <person name="Schulze-Lefert P."/>
            <person name="Talbot N.J."/>
            <person name="Ahmadinejad N."/>
            <person name="Ametz C."/>
            <person name="Barton G.R."/>
            <person name="Benjdia M."/>
            <person name="Bidzinski P."/>
            <person name="Bindschedler L.V."/>
            <person name="Both M."/>
            <person name="Brewer M.T."/>
            <person name="Cadle-Davidson L."/>
            <person name="Cadle-Davidson M.M."/>
            <person name="Collemare J."/>
            <person name="Cramer R."/>
            <person name="Frenkel O."/>
            <person name="Godfrey D."/>
            <person name="Harriman J."/>
            <person name="Hoede C."/>
            <person name="King B.C."/>
            <person name="Klages S."/>
            <person name="Kleemann J."/>
            <person name="Knoll D."/>
            <person name="Koti P.S."/>
            <person name="Kreplak J."/>
            <person name="Lopez-Ruiz F.J."/>
            <person name="Lu X."/>
            <person name="Maekawa T."/>
            <person name="Mahanil S."/>
            <person name="Micali C."/>
            <person name="Milgroom M.G."/>
            <person name="Montana G."/>
            <person name="Noir S."/>
            <person name="O'Connell R.J."/>
            <person name="Oberhaensli S."/>
            <person name="Parlange F."/>
            <person name="Pedersen C."/>
            <person name="Quesneville H."/>
            <person name="Reinhardt R."/>
            <person name="Rott M."/>
            <person name="Sacristan S."/>
            <person name="Schmidt S.M."/>
            <person name="Schoen M."/>
            <person name="Skamnioti P."/>
            <person name="Sommer H."/>
            <person name="Stephens A."/>
            <person name="Takahara H."/>
            <person name="Thordal-Christensen H."/>
            <person name="Vigouroux M."/>
            <person name="Wessling R."/>
            <person name="Wicker T."/>
            <person name="Panstruga R."/>
        </authorList>
    </citation>
    <scope>NUCLEOTIDE SEQUENCE [LARGE SCALE GENOMIC DNA]</scope>
    <source>
        <strain evidence="11">DH14</strain>
    </source>
</reference>
<evidence type="ECO:0000259" key="10">
    <source>
        <dbReference type="PROSITE" id="PS50102"/>
    </source>
</evidence>
<dbReference type="InterPro" id="IPR012677">
    <property type="entry name" value="Nucleotide-bd_a/b_plait_sf"/>
</dbReference>
<feature type="region of interest" description="Disordered" evidence="9">
    <location>
        <begin position="22"/>
        <end position="191"/>
    </location>
</feature>
<comment type="function">
    <text evidence="8">Necessary for the splicing of pre-mRNA.</text>
</comment>
<comment type="caution">
    <text evidence="11">The sequence shown here is derived from an EMBL/GenBank/DDBJ whole genome shotgun (WGS) entry which is preliminary data.</text>
</comment>
<feature type="domain" description="RRM" evidence="10">
    <location>
        <begin position="492"/>
        <end position="583"/>
    </location>
</feature>
<dbReference type="GO" id="GO:0008380">
    <property type="term" value="P:RNA splicing"/>
    <property type="evidence" value="ECO:0007669"/>
    <property type="project" value="UniProtKB-KW"/>
</dbReference>
<dbReference type="SUPFAM" id="SSF54928">
    <property type="entry name" value="RNA-binding domain, RBD"/>
    <property type="match status" value="2"/>
</dbReference>
<protein>
    <recommendedName>
        <fullName evidence="8">Splicing factor U2AF subunit</fullName>
    </recommendedName>
    <alternativeName>
        <fullName evidence="8">U2 snRNP auxiliary factor large subunit</fullName>
    </alternativeName>
</protein>
<evidence type="ECO:0000256" key="2">
    <source>
        <dbReference type="ARBA" id="ARBA00022664"/>
    </source>
</evidence>
<evidence type="ECO:0000256" key="8">
    <source>
        <dbReference type="RuleBase" id="RU364135"/>
    </source>
</evidence>
<keyword evidence="2 8" id="KW-0507">mRNA processing</keyword>
<name>N1J9F2_BLUG1</name>
<gene>
    <name evidence="11" type="ORF">BGHDH14_bgh04816</name>
</gene>
<dbReference type="InterPro" id="IPR035979">
    <property type="entry name" value="RBD_domain_sf"/>
</dbReference>
<dbReference type="PROSITE" id="PS50102">
    <property type="entry name" value="RRM"/>
    <property type="match status" value="3"/>
</dbReference>
<sequence length="591" mass="65446">MALPPLFLRSTLVIQLEYNADNLPSIDSGRHGSSRDYPSSRDDRVGDRDRRRSRSPGHRGSRQSRREGDIDSYSTSRDYREREREDRYSGRNRRGGGDREWERDRGSSRRDTRRDDDERPVRRENRDLFDDRRAAGSGSGGGSGGSGGAGRRSARQDRGDDGFAAQQGRDRRKSASPPPKKKEPTPDLTDVVPILERKRRLTQWDIKPPGYENVTAEQAKLSGMFPLPGAPRQQPMDPSKLQAFMAQPSGSITNAALKPSNSRQAKRLLVHDVPPTISEETIISFFNLQLNGLNVIEGSDPCISAQMSKDKSFALIEFKQPTDATMALALDGITMEEENMNGKSTNQAKGLSIRRPKDYIVPAITDETPYESGVVSNIVVDTQNKICISNIPLYLTDDQVTELLVSFGDLKAFVLVKDSSTEESRGIAFCEYTDPSATDIAVEGLNGMELGDKHLRVQKASIGHTQVSGLEMGVNAMSMLAGTTSTGLEEGRVLQLLNMVTPEELIDNDDYDEICEDVKEECEKFGKVLDMKVPRPTGGSRQSNGVGKIFVKFDTSESAAKALRSLAGRKFADRTVVTTYFSEENYEVSAW</sequence>
<dbReference type="CDD" id="cd12231">
    <property type="entry name" value="RRM2_U2AF65"/>
    <property type="match status" value="1"/>
</dbReference>
<evidence type="ECO:0000256" key="3">
    <source>
        <dbReference type="ARBA" id="ARBA00022737"/>
    </source>
</evidence>
<dbReference type="eggNOG" id="KOG0120">
    <property type="taxonomic scope" value="Eukaryota"/>
</dbReference>
<dbReference type="GO" id="GO:0006397">
    <property type="term" value="P:mRNA processing"/>
    <property type="evidence" value="ECO:0007669"/>
    <property type="project" value="UniProtKB-KW"/>
</dbReference>
<keyword evidence="5 8" id="KW-0508">mRNA splicing</keyword>
<evidence type="ECO:0000256" key="6">
    <source>
        <dbReference type="ARBA" id="ARBA00023242"/>
    </source>
</evidence>
<feature type="compositionally biased region" description="Basic and acidic residues" evidence="9">
    <location>
        <begin position="28"/>
        <end position="50"/>
    </location>
</feature>
<dbReference type="FunFam" id="3.30.70.330:FF:000097">
    <property type="entry name" value="U2 snRNP auxiliary factor large subunit"/>
    <property type="match status" value="1"/>
</dbReference>
<dbReference type="CDD" id="cd12232">
    <property type="entry name" value="RRM3_U2AF65"/>
    <property type="match status" value="1"/>
</dbReference>
<evidence type="ECO:0000256" key="1">
    <source>
        <dbReference type="ARBA" id="ARBA00004123"/>
    </source>
</evidence>
<dbReference type="GO" id="GO:0005634">
    <property type="term" value="C:nucleus"/>
    <property type="evidence" value="ECO:0007669"/>
    <property type="project" value="UniProtKB-SubCell"/>
</dbReference>
<dbReference type="FunFam" id="3.30.70.330:FF:000283">
    <property type="entry name" value="U2 snRNP auxiliary factor large subunit"/>
    <property type="match status" value="1"/>
</dbReference>
<keyword evidence="12" id="KW-1185">Reference proteome</keyword>
<feature type="compositionally biased region" description="Gly residues" evidence="9">
    <location>
        <begin position="137"/>
        <end position="150"/>
    </location>
</feature>